<evidence type="ECO:0000313" key="8">
    <source>
        <dbReference type="EMBL" id="TCJ19904.1"/>
    </source>
</evidence>
<dbReference type="Pfam" id="PF00205">
    <property type="entry name" value="TPP_enzyme_M"/>
    <property type="match status" value="1"/>
</dbReference>
<dbReference type="EMBL" id="SKBU01000006">
    <property type="protein sequence ID" value="TCJ19904.1"/>
    <property type="molecule type" value="Genomic_DNA"/>
</dbReference>
<dbReference type="GO" id="GO:0009099">
    <property type="term" value="P:L-valine biosynthetic process"/>
    <property type="evidence" value="ECO:0007669"/>
    <property type="project" value="TreeGrafter"/>
</dbReference>
<dbReference type="GO" id="GO:0009097">
    <property type="term" value="P:isoleucine biosynthetic process"/>
    <property type="evidence" value="ECO:0007669"/>
    <property type="project" value="TreeGrafter"/>
</dbReference>
<dbReference type="CDD" id="cd07035">
    <property type="entry name" value="TPP_PYR_POX_like"/>
    <property type="match status" value="1"/>
</dbReference>
<evidence type="ECO:0000256" key="3">
    <source>
        <dbReference type="ARBA" id="ARBA00023052"/>
    </source>
</evidence>
<dbReference type="InterPro" id="IPR045229">
    <property type="entry name" value="TPP_enz"/>
</dbReference>
<comment type="caution">
    <text evidence="8">The sequence shown here is derived from an EMBL/GenBank/DDBJ whole genome shotgun (WGS) entry which is preliminary data.</text>
</comment>
<dbReference type="SUPFAM" id="SSF52518">
    <property type="entry name" value="Thiamin diphosphate-binding fold (THDP-binding)"/>
    <property type="match status" value="2"/>
</dbReference>
<dbReference type="SUPFAM" id="SSF52467">
    <property type="entry name" value="DHS-like NAD/FAD-binding domain"/>
    <property type="match status" value="1"/>
</dbReference>
<sequence length="547" mass="57797">MRVSEAIGRTLADRGVDTFFGLVGSGNFTVVNALHAAGASFYAARHENGAITMADGYARAGGKVGVCTTHQGPGFTNALTGLTEAAKNRTPLLLLAADTPPGTLWSNFKIDQGGVAGTLGAIPERVRGPESAAADTARALRRARVERRPVVLNIPIDLVGQESSNSPHIPGWPDLEPPRPAAGAIERVADLLEICERPVIVAGRGAALSGARAELEGLGERVGALLATSAMGHGLFSGLPYAVGIAGGFASPLAVELLSRADVVLAFGATLNHWTTRHGRLFPPGARVVQVDLDEEAVGALHRVDVGVVGDAAAAAKAIADELARRGVRKEGFRTAEVRREIPRRRWRDEPYRDEGTDGYIDPRTLSIALDDLLPPERTVATDSGHFLGYPAMYLRVPDPHGFVFPNAFQSVGLGLGCAIGAAVARPDRVAVAALGDGGALMALGELETAARYRLGMVILIYNDAAYGAEVHHFGPMGHPVEHTRFPDTDFAALARAAGAEGVTVRRPEDLAPLKEWLGRRDRPLVIDAKVNPAVRAGWLEEAFRAH</sequence>
<dbReference type="GO" id="GO:0000287">
    <property type="term" value="F:magnesium ion binding"/>
    <property type="evidence" value="ECO:0007669"/>
    <property type="project" value="InterPro"/>
</dbReference>
<evidence type="ECO:0000259" key="7">
    <source>
        <dbReference type="Pfam" id="PF02776"/>
    </source>
</evidence>
<comment type="similarity">
    <text evidence="2 4">Belongs to the TPP enzyme family.</text>
</comment>
<dbReference type="Gene3D" id="3.40.50.1220">
    <property type="entry name" value="TPP-binding domain"/>
    <property type="match status" value="1"/>
</dbReference>
<evidence type="ECO:0000259" key="5">
    <source>
        <dbReference type="Pfam" id="PF00205"/>
    </source>
</evidence>
<feature type="domain" description="Thiamine pyrophosphate enzyme central" evidence="5">
    <location>
        <begin position="185"/>
        <end position="318"/>
    </location>
</feature>
<reference evidence="8 9" key="1">
    <citation type="submission" date="2019-03" db="EMBL/GenBank/DDBJ databases">
        <title>Whole genome sequence of a novel Rubrobacter taiwanensis strain, isolated from Yellowstone National Park.</title>
        <authorList>
            <person name="Freed S."/>
            <person name="Ramaley R.F."/>
            <person name="Kyndt J.A."/>
        </authorList>
    </citation>
    <scope>NUCLEOTIDE SEQUENCE [LARGE SCALE GENOMIC DNA]</scope>
    <source>
        <strain evidence="8 9">Yellowstone</strain>
    </source>
</reference>
<dbReference type="InterPro" id="IPR029035">
    <property type="entry name" value="DHS-like_NAD/FAD-binding_dom"/>
</dbReference>
<evidence type="ECO:0000256" key="1">
    <source>
        <dbReference type="ARBA" id="ARBA00001964"/>
    </source>
</evidence>
<dbReference type="PANTHER" id="PTHR18968">
    <property type="entry name" value="THIAMINE PYROPHOSPHATE ENZYMES"/>
    <property type="match status" value="1"/>
</dbReference>
<dbReference type="InterPro" id="IPR012001">
    <property type="entry name" value="Thiamin_PyroP_enz_TPP-bd_dom"/>
</dbReference>
<evidence type="ECO:0000256" key="2">
    <source>
        <dbReference type="ARBA" id="ARBA00007812"/>
    </source>
</evidence>
<comment type="cofactor">
    <cofactor evidence="1">
        <name>thiamine diphosphate</name>
        <dbReference type="ChEBI" id="CHEBI:58937"/>
    </cofactor>
</comment>
<dbReference type="RefSeq" id="WP_132688196.1">
    <property type="nucleotide sequence ID" value="NZ_SKBU01000006.1"/>
</dbReference>
<dbReference type="GO" id="GO:0003984">
    <property type="term" value="F:acetolactate synthase activity"/>
    <property type="evidence" value="ECO:0007669"/>
    <property type="project" value="TreeGrafter"/>
</dbReference>
<evidence type="ECO:0000259" key="6">
    <source>
        <dbReference type="Pfam" id="PF02775"/>
    </source>
</evidence>
<dbReference type="GO" id="GO:0050660">
    <property type="term" value="F:flavin adenine dinucleotide binding"/>
    <property type="evidence" value="ECO:0007669"/>
    <property type="project" value="TreeGrafter"/>
</dbReference>
<dbReference type="InterPro" id="IPR012000">
    <property type="entry name" value="Thiamin_PyroP_enz_cen_dom"/>
</dbReference>
<dbReference type="Proteomes" id="UP000295244">
    <property type="component" value="Unassembled WGS sequence"/>
</dbReference>
<keyword evidence="9" id="KW-1185">Reference proteome</keyword>
<dbReference type="PANTHER" id="PTHR18968:SF166">
    <property type="entry name" value="2-HYDROXYACYL-COA LYASE 2"/>
    <property type="match status" value="1"/>
</dbReference>
<evidence type="ECO:0000256" key="4">
    <source>
        <dbReference type="RuleBase" id="RU362132"/>
    </source>
</evidence>
<organism evidence="8 9">
    <name type="scientific">Rubrobacter taiwanensis</name>
    <dbReference type="NCBI Taxonomy" id="185139"/>
    <lineage>
        <taxon>Bacteria</taxon>
        <taxon>Bacillati</taxon>
        <taxon>Actinomycetota</taxon>
        <taxon>Rubrobacteria</taxon>
        <taxon>Rubrobacterales</taxon>
        <taxon>Rubrobacteraceae</taxon>
        <taxon>Rubrobacter</taxon>
    </lineage>
</organism>
<dbReference type="Pfam" id="PF02775">
    <property type="entry name" value="TPP_enzyme_C"/>
    <property type="match status" value="1"/>
</dbReference>
<dbReference type="CDD" id="cd00568">
    <property type="entry name" value="TPP_enzymes"/>
    <property type="match status" value="1"/>
</dbReference>
<protein>
    <submittedName>
        <fullName evidence="8">Thiamine pyrophosphate-binding protein</fullName>
    </submittedName>
</protein>
<gene>
    <name evidence="8" type="ORF">E0L93_02820</name>
</gene>
<dbReference type="InterPro" id="IPR011766">
    <property type="entry name" value="TPP_enzyme_TPP-bd"/>
</dbReference>
<dbReference type="InterPro" id="IPR029061">
    <property type="entry name" value="THDP-binding"/>
</dbReference>
<proteinExistence type="inferred from homology"/>
<keyword evidence="3 4" id="KW-0786">Thiamine pyrophosphate</keyword>
<name>A0A4R1BQD3_9ACTN</name>
<dbReference type="Pfam" id="PF02776">
    <property type="entry name" value="TPP_enzyme_N"/>
    <property type="match status" value="1"/>
</dbReference>
<dbReference type="Gene3D" id="3.40.50.970">
    <property type="match status" value="2"/>
</dbReference>
<feature type="domain" description="Thiamine pyrophosphate enzyme N-terminal TPP-binding" evidence="7">
    <location>
        <begin position="1"/>
        <end position="100"/>
    </location>
</feature>
<dbReference type="GO" id="GO:0030976">
    <property type="term" value="F:thiamine pyrophosphate binding"/>
    <property type="evidence" value="ECO:0007669"/>
    <property type="project" value="InterPro"/>
</dbReference>
<dbReference type="AlphaFoldDB" id="A0A4R1BQD3"/>
<accession>A0A4R1BQD3</accession>
<evidence type="ECO:0000313" key="9">
    <source>
        <dbReference type="Proteomes" id="UP000295244"/>
    </source>
</evidence>
<feature type="domain" description="Thiamine pyrophosphate enzyme TPP-binding" evidence="6">
    <location>
        <begin position="385"/>
        <end position="528"/>
    </location>
</feature>
<dbReference type="GO" id="GO:0005948">
    <property type="term" value="C:acetolactate synthase complex"/>
    <property type="evidence" value="ECO:0007669"/>
    <property type="project" value="TreeGrafter"/>
</dbReference>
<dbReference type="OrthoDB" id="3203527at2"/>